<proteinExistence type="inferred from homology"/>
<dbReference type="GO" id="GO:0022857">
    <property type="term" value="F:transmembrane transporter activity"/>
    <property type="evidence" value="ECO:0007669"/>
    <property type="project" value="InterPro"/>
</dbReference>
<gene>
    <name evidence="9" type="ORF">CFR76_11860</name>
</gene>
<comment type="subcellular location">
    <subcellularLocation>
        <location evidence="1">Membrane</location>
        <topology evidence="1">Multi-pass membrane protein</topology>
    </subcellularLocation>
</comment>
<evidence type="ECO:0000256" key="3">
    <source>
        <dbReference type="ARBA" id="ARBA00022448"/>
    </source>
</evidence>
<feature type="transmembrane region" description="Helical" evidence="7">
    <location>
        <begin position="411"/>
        <end position="430"/>
    </location>
</feature>
<feature type="transmembrane region" description="Helical" evidence="7">
    <location>
        <begin position="114"/>
        <end position="136"/>
    </location>
</feature>
<feature type="transmembrane region" description="Helical" evidence="7">
    <location>
        <begin position="344"/>
        <end position="367"/>
    </location>
</feature>
<dbReference type="Proteomes" id="UP000247371">
    <property type="component" value="Unassembled WGS sequence"/>
</dbReference>
<keyword evidence="4 7" id="KW-0812">Transmembrane</keyword>
<evidence type="ECO:0000313" key="10">
    <source>
        <dbReference type="Proteomes" id="UP000247371"/>
    </source>
</evidence>
<feature type="transmembrane region" description="Helical" evidence="7">
    <location>
        <begin position="58"/>
        <end position="78"/>
    </location>
</feature>
<feature type="transmembrane region" description="Helical" evidence="7">
    <location>
        <begin position="90"/>
        <end position="108"/>
    </location>
</feature>
<evidence type="ECO:0000256" key="2">
    <source>
        <dbReference type="ARBA" id="ARBA00010992"/>
    </source>
</evidence>
<dbReference type="InterPro" id="IPR005828">
    <property type="entry name" value="MFS_sugar_transport-like"/>
</dbReference>
<evidence type="ECO:0000313" key="9">
    <source>
        <dbReference type="EMBL" id="PYD69080.1"/>
    </source>
</evidence>
<sequence length="441" mass="47614">MSSALSGDIVKFDDVPMQRFHGWVVASGAIGQFTDGYILGVVGTGIPSVSAALHLGPVWQGLVGAGALAGLFLGSLFASSLMDRIGRRPVFAFDMLVFFMLSVLQFFVSNAGELLFIRLVLGLALGVDYVVGKTYVSEYVPQKQRGTLMSCLGIAWIFGYTSAYVSGYFMLAIGPSAWRWIFASSAIPAIIGSCIRFRMPESALWLVEKGRTEKARAVLKRYFSCPIALPAPPVAESAKGYWGRVSQLFQGTQRRRTVAILVFYTCHNIPYFVLNTFLPSVMVDAHVRNPFLAGLIYNLVITVGVLFSAVLVNMLGRRSLAAGSLLVQSALLVPLVVLPHASPVVSLVLLCGFGFVLAASDSLSFVYPPEIFPTSLRAAGIGVTVAISRLTTTLHTLIFPQVLVLFGMKPTLAWFVITLGMAGFVCYRTAPETKDARLSGL</sequence>
<dbReference type="PANTHER" id="PTHR23511">
    <property type="entry name" value="SYNAPTIC VESICLE GLYCOPROTEIN 2"/>
    <property type="match status" value="1"/>
</dbReference>
<dbReference type="InterPro" id="IPR005829">
    <property type="entry name" value="Sugar_transporter_CS"/>
</dbReference>
<feature type="transmembrane region" description="Helical" evidence="7">
    <location>
        <begin position="177"/>
        <end position="195"/>
    </location>
</feature>
<keyword evidence="5 7" id="KW-1133">Transmembrane helix</keyword>
<feature type="transmembrane region" description="Helical" evidence="7">
    <location>
        <begin position="258"/>
        <end position="278"/>
    </location>
</feature>
<keyword evidence="10" id="KW-1185">Reference proteome</keyword>
<evidence type="ECO:0000256" key="5">
    <source>
        <dbReference type="ARBA" id="ARBA00022989"/>
    </source>
</evidence>
<keyword evidence="6 7" id="KW-0472">Membrane</keyword>
<dbReference type="SUPFAM" id="SSF103473">
    <property type="entry name" value="MFS general substrate transporter"/>
    <property type="match status" value="1"/>
</dbReference>
<feature type="transmembrane region" description="Helical" evidence="7">
    <location>
        <begin position="148"/>
        <end position="171"/>
    </location>
</feature>
<evidence type="ECO:0000256" key="6">
    <source>
        <dbReference type="ARBA" id="ARBA00023136"/>
    </source>
</evidence>
<protein>
    <submittedName>
        <fullName evidence="9">MFS transporter</fullName>
    </submittedName>
</protein>
<evidence type="ECO:0000256" key="7">
    <source>
        <dbReference type="SAM" id="Phobius"/>
    </source>
</evidence>
<feature type="domain" description="Major facilitator superfamily (MFS) profile" evidence="8">
    <location>
        <begin position="24"/>
        <end position="434"/>
    </location>
</feature>
<name>A0A2V4RAE8_9PROT</name>
<dbReference type="Pfam" id="PF00083">
    <property type="entry name" value="Sugar_tr"/>
    <property type="match status" value="1"/>
</dbReference>
<dbReference type="PROSITE" id="PS00217">
    <property type="entry name" value="SUGAR_TRANSPORT_2"/>
    <property type="match status" value="1"/>
</dbReference>
<reference evidence="9 10" key="1">
    <citation type="submission" date="2017-07" db="EMBL/GenBank/DDBJ databases">
        <title>A draft genome sequence of Komagataeibacter swingsii LMG 22125.</title>
        <authorList>
            <person name="Skraban J."/>
            <person name="Cleenwerck I."/>
            <person name="Vandamme P."/>
            <person name="Trcek J."/>
        </authorList>
    </citation>
    <scope>NUCLEOTIDE SEQUENCE [LARGE SCALE GENOMIC DNA]</scope>
    <source>
        <strain evidence="9 10">LMG 22125</strain>
    </source>
</reference>
<organism evidence="9 10">
    <name type="scientific">Komagataeibacter swingsii</name>
    <dbReference type="NCBI Taxonomy" id="215220"/>
    <lineage>
        <taxon>Bacteria</taxon>
        <taxon>Pseudomonadati</taxon>
        <taxon>Pseudomonadota</taxon>
        <taxon>Alphaproteobacteria</taxon>
        <taxon>Acetobacterales</taxon>
        <taxon>Acetobacteraceae</taxon>
        <taxon>Komagataeibacter</taxon>
    </lineage>
</organism>
<keyword evidence="3" id="KW-0813">Transport</keyword>
<comment type="caution">
    <text evidence="9">The sequence shown here is derived from an EMBL/GenBank/DDBJ whole genome shotgun (WGS) entry which is preliminary data.</text>
</comment>
<dbReference type="AlphaFoldDB" id="A0A2V4RAE8"/>
<evidence type="ECO:0000256" key="4">
    <source>
        <dbReference type="ARBA" id="ARBA00022692"/>
    </source>
</evidence>
<feature type="transmembrane region" description="Helical" evidence="7">
    <location>
        <begin position="290"/>
        <end position="312"/>
    </location>
</feature>
<evidence type="ECO:0000256" key="1">
    <source>
        <dbReference type="ARBA" id="ARBA00004141"/>
    </source>
</evidence>
<feature type="transmembrane region" description="Helical" evidence="7">
    <location>
        <begin position="319"/>
        <end position="338"/>
    </location>
</feature>
<dbReference type="InterPro" id="IPR020846">
    <property type="entry name" value="MFS_dom"/>
</dbReference>
<dbReference type="GO" id="GO:0016020">
    <property type="term" value="C:membrane"/>
    <property type="evidence" value="ECO:0007669"/>
    <property type="project" value="UniProtKB-SubCell"/>
</dbReference>
<feature type="transmembrane region" description="Helical" evidence="7">
    <location>
        <begin position="379"/>
        <end position="399"/>
    </location>
</feature>
<dbReference type="CDD" id="cd17316">
    <property type="entry name" value="MFS_SV2_like"/>
    <property type="match status" value="1"/>
</dbReference>
<accession>A0A2V4RAE8</accession>
<dbReference type="PROSITE" id="PS50850">
    <property type="entry name" value="MFS"/>
    <property type="match status" value="1"/>
</dbReference>
<dbReference type="Gene3D" id="1.20.1250.20">
    <property type="entry name" value="MFS general substrate transporter like domains"/>
    <property type="match status" value="1"/>
</dbReference>
<dbReference type="InterPro" id="IPR036259">
    <property type="entry name" value="MFS_trans_sf"/>
</dbReference>
<dbReference type="PANTHER" id="PTHR23511:SF34">
    <property type="entry name" value="SYNAPTIC VESICLE GLYCOPROTEIN 2"/>
    <property type="match status" value="1"/>
</dbReference>
<comment type="similarity">
    <text evidence="2">Belongs to the major facilitator superfamily. Sugar transporter (TC 2.A.1.1) family.</text>
</comment>
<dbReference type="EMBL" id="NKUB01000015">
    <property type="protein sequence ID" value="PYD69080.1"/>
    <property type="molecule type" value="Genomic_DNA"/>
</dbReference>
<evidence type="ECO:0000259" key="8">
    <source>
        <dbReference type="PROSITE" id="PS50850"/>
    </source>
</evidence>